<comment type="subcellular location">
    <subcellularLocation>
        <location evidence="1 7">Cell membrane</location>
        <topology evidence="1 7">Multi-pass membrane protein</topology>
    </subcellularLocation>
</comment>
<comment type="similarity">
    <text evidence="7">Belongs to the binding-protein-dependent transport system permease family.</text>
</comment>
<feature type="transmembrane region" description="Helical" evidence="7">
    <location>
        <begin position="230"/>
        <end position="252"/>
    </location>
</feature>
<evidence type="ECO:0000256" key="1">
    <source>
        <dbReference type="ARBA" id="ARBA00004651"/>
    </source>
</evidence>
<dbReference type="SUPFAM" id="SSF161098">
    <property type="entry name" value="MetI-like"/>
    <property type="match status" value="1"/>
</dbReference>
<evidence type="ECO:0000256" key="2">
    <source>
        <dbReference type="ARBA" id="ARBA00022448"/>
    </source>
</evidence>
<dbReference type="Proteomes" id="UP000261905">
    <property type="component" value="Unassembled WGS sequence"/>
</dbReference>
<feature type="domain" description="ABC transmembrane type-1" evidence="8">
    <location>
        <begin position="94"/>
        <end position="291"/>
    </location>
</feature>
<dbReference type="InterPro" id="IPR045621">
    <property type="entry name" value="BPD_transp_1_N"/>
</dbReference>
<dbReference type="AlphaFoldDB" id="A0A371P0V3"/>
<dbReference type="Pfam" id="PF19300">
    <property type="entry name" value="BPD_transp_1_N"/>
    <property type="match status" value="1"/>
</dbReference>
<keyword evidence="2 7" id="KW-0813">Transport</keyword>
<evidence type="ECO:0000256" key="3">
    <source>
        <dbReference type="ARBA" id="ARBA00022475"/>
    </source>
</evidence>
<dbReference type="CDD" id="cd06261">
    <property type="entry name" value="TM_PBP2"/>
    <property type="match status" value="1"/>
</dbReference>
<dbReference type="InterPro" id="IPR035906">
    <property type="entry name" value="MetI-like_sf"/>
</dbReference>
<feature type="transmembrane region" description="Helical" evidence="7">
    <location>
        <begin position="9"/>
        <end position="30"/>
    </location>
</feature>
<sequence length="311" mass="34054">MLRFILGKFVFMVFSLFLLVTATFLLMNAIPGSPLQSEKAPNETVQKNLEAYYGLDKPLYVQYGKYMANLLQGDLGISMKKKFQSVDKMIANSFGPSLRLGLSAIVTSVIVGCILGMIAAMHHRKILDNVAMIIAVIGMAIPSIVLAPLLQYYFAFKWGFFEVAGLNAPLDYVLPTIALASGPIAFIARLLRSTMIEVLNADFIKTAKSKGLSGYVIVARHALRNSMLPVVTYLGYLTAGIITGSVVIEKIFAIPGIGKYFVQSIIDRDYPLIMGITIFYAVILMVTRFLADIAYVLIDPRMRASGGKGAK</sequence>
<dbReference type="Pfam" id="PF00528">
    <property type="entry name" value="BPD_transp_1"/>
    <property type="match status" value="1"/>
</dbReference>
<dbReference type="PROSITE" id="PS50928">
    <property type="entry name" value="ABC_TM1"/>
    <property type="match status" value="1"/>
</dbReference>
<feature type="transmembrane region" description="Helical" evidence="7">
    <location>
        <begin position="272"/>
        <end position="298"/>
    </location>
</feature>
<dbReference type="PANTHER" id="PTHR43163">
    <property type="entry name" value="DIPEPTIDE TRANSPORT SYSTEM PERMEASE PROTEIN DPPB-RELATED"/>
    <property type="match status" value="1"/>
</dbReference>
<dbReference type="Gene3D" id="1.10.3720.10">
    <property type="entry name" value="MetI-like"/>
    <property type="match status" value="1"/>
</dbReference>
<proteinExistence type="inferred from homology"/>
<comment type="caution">
    <text evidence="9">The sequence shown here is derived from an EMBL/GenBank/DDBJ whole genome shotgun (WGS) entry which is preliminary data.</text>
</comment>
<evidence type="ECO:0000256" key="4">
    <source>
        <dbReference type="ARBA" id="ARBA00022692"/>
    </source>
</evidence>
<keyword evidence="6 7" id="KW-0472">Membrane</keyword>
<protein>
    <submittedName>
        <fullName evidence="9">ABC transporter permease</fullName>
    </submittedName>
</protein>
<dbReference type="PANTHER" id="PTHR43163:SF6">
    <property type="entry name" value="DIPEPTIDE TRANSPORT SYSTEM PERMEASE PROTEIN DPPB-RELATED"/>
    <property type="match status" value="1"/>
</dbReference>
<feature type="transmembrane region" description="Helical" evidence="7">
    <location>
        <begin position="130"/>
        <end position="152"/>
    </location>
</feature>
<evidence type="ECO:0000259" key="8">
    <source>
        <dbReference type="PROSITE" id="PS50928"/>
    </source>
</evidence>
<gene>
    <name evidence="9" type="ORF">DX130_23625</name>
</gene>
<keyword evidence="4 7" id="KW-0812">Transmembrane</keyword>
<keyword evidence="10" id="KW-1185">Reference proteome</keyword>
<evidence type="ECO:0000256" key="7">
    <source>
        <dbReference type="RuleBase" id="RU363032"/>
    </source>
</evidence>
<dbReference type="RefSeq" id="WP_116049581.1">
    <property type="nucleotide sequence ID" value="NZ_QUBQ01000007.1"/>
</dbReference>
<reference evidence="9 10" key="1">
    <citation type="submission" date="2018-08" db="EMBL/GenBank/DDBJ databases">
        <title>Paenibacillus sp. M4BSY-1, whole genome shotgun sequence.</title>
        <authorList>
            <person name="Tuo L."/>
        </authorList>
    </citation>
    <scope>NUCLEOTIDE SEQUENCE [LARGE SCALE GENOMIC DNA]</scope>
    <source>
        <strain evidence="9 10">M4BSY-1</strain>
    </source>
</reference>
<dbReference type="InterPro" id="IPR000515">
    <property type="entry name" value="MetI-like"/>
</dbReference>
<dbReference type="OrthoDB" id="24153at2"/>
<dbReference type="GO" id="GO:0005886">
    <property type="term" value="C:plasma membrane"/>
    <property type="evidence" value="ECO:0007669"/>
    <property type="project" value="UniProtKB-SubCell"/>
</dbReference>
<keyword evidence="5 7" id="KW-1133">Transmembrane helix</keyword>
<dbReference type="EMBL" id="QUBQ01000007">
    <property type="protein sequence ID" value="REK69501.1"/>
    <property type="molecule type" value="Genomic_DNA"/>
</dbReference>
<evidence type="ECO:0000256" key="5">
    <source>
        <dbReference type="ARBA" id="ARBA00022989"/>
    </source>
</evidence>
<keyword evidence="3" id="KW-1003">Cell membrane</keyword>
<evidence type="ECO:0000313" key="10">
    <source>
        <dbReference type="Proteomes" id="UP000261905"/>
    </source>
</evidence>
<evidence type="ECO:0000313" key="9">
    <source>
        <dbReference type="EMBL" id="REK69501.1"/>
    </source>
</evidence>
<accession>A0A371P0V3</accession>
<feature type="transmembrane region" description="Helical" evidence="7">
    <location>
        <begin position="172"/>
        <end position="191"/>
    </location>
</feature>
<evidence type="ECO:0000256" key="6">
    <source>
        <dbReference type="ARBA" id="ARBA00023136"/>
    </source>
</evidence>
<feature type="transmembrane region" description="Helical" evidence="7">
    <location>
        <begin position="98"/>
        <end position="118"/>
    </location>
</feature>
<organism evidence="9 10">
    <name type="scientific">Paenibacillus paeoniae</name>
    <dbReference type="NCBI Taxonomy" id="2292705"/>
    <lineage>
        <taxon>Bacteria</taxon>
        <taxon>Bacillati</taxon>
        <taxon>Bacillota</taxon>
        <taxon>Bacilli</taxon>
        <taxon>Bacillales</taxon>
        <taxon>Paenibacillaceae</taxon>
        <taxon>Paenibacillus</taxon>
    </lineage>
</organism>
<dbReference type="GO" id="GO:0055085">
    <property type="term" value="P:transmembrane transport"/>
    <property type="evidence" value="ECO:0007669"/>
    <property type="project" value="InterPro"/>
</dbReference>
<name>A0A371P0V3_9BACL</name>